<sequence>MVRLSSRMLRPLGAGLLLLLVIVLLLILVAVGWAYSAGIRVSEPGWQHGLTLGQWRVVRDDCVAAQGTDLSIESVWPLNVTQQTLALYHCAKSDSAQTSASPFADGLPWAPPFHLDVVELDLAGVIDYPLPVMMLTLHQQAQHWQLQASAPHVALQAQYQRASGAWEASGEGALNAVLPDWQGHWQWRGQGAWQGESAGEIQLDLDSAGPVSQAQRADLLAQAQFQGAQWQLEADLSQPLALNSDWQLTAAEPLSVSGNGVALARAKVALALAGPLGTVTLQAATHCAPPENCEPKAAADSPQAIEQGRGTLRLQGESLEGEVAFYWQDRLLVLEPASLTLPQAVTAQWQEPLQIPMARSGFTALPLALGYQGLKVTTGASEVQWALADDDALAAIEWQWAGDVALHGQWQGYQWQGAWQGVVGSHGLEGVPLTLSARQGSDQLTFRLPVDTLQQAPYGAEASVAGSLSGYPLEGNLAFAQSGAGWAGTLQANTVLPQFEQGGQVAVKAPWSLVDGTVSVAAGSQASISEGLIGQVLIRPLSLSATGPLRINEQGISGDLAIHSEGLLAARWRLPPISGTATVEGDQIQSRLTVSEWQSDLWANATLDGNGGAKGAMALRSALTPAMGVGLDVTPRQGQLEGRGHWQWGKTLKASGDITLTETDLDWGSVTARGAAAEIHGEYHDGDIQISSTGPVTVHTLDIGTPMTDLALTVKSDLSQWNVTDLRANLLGGYLRSPSLDWPSARPQPVVISRIDLAQVAALQNPSPVLLAGRVGGYVPLQLGEDFMVIEQGRLANEGPLSLIIPDSSSVQSMAESNQAVKLALDSLSTLLISDFQARMAMNKAGWLDAKITIKGENPQRNNLPVVFNYTHQENMLALMRSLRIGDEITEQLRTENQ</sequence>
<dbReference type="Proteomes" id="UP000008871">
    <property type="component" value="Chromosome"/>
</dbReference>
<dbReference type="eggNOG" id="COG2911">
    <property type="taxonomic scope" value="Bacteria"/>
</dbReference>
<dbReference type="EMBL" id="AM286690">
    <property type="protein sequence ID" value="CAL17271.1"/>
    <property type="molecule type" value="Genomic_DNA"/>
</dbReference>
<name>Q0VNH7_ALCBS</name>
<dbReference type="AlphaFoldDB" id="Q0VNH7"/>
<gene>
    <name evidence="1" type="ordered locus">ABO_1823</name>
</gene>
<reference evidence="1 2" key="1">
    <citation type="journal article" date="2006" name="Nat. Biotechnol.">
        <title>Genome sequence of the ubiquitous hydrocarbon-degrading marine bacterium Alcanivorax borkumensis.</title>
        <authorList>
            <person name="Schneiker S."/>
            <person name="Martins dos Santos V.A.P."/>
            <person name="Bartels D."/>
            <person name="Bekel T."/>
            <person name="Brecht M."/>
            <person name="Buhrmester J."/>
            <person name="Chernikova T.N."/>
            <person name="Denaro R."/>
            <person name="Ferrer M."/>
            <person name="Gertler C."/>
            <person name="Goesmann A."/>
            <person name="Golyshina O.V."/>
            <person name="Kaminski F."/>
            <person name="Khachane A.N."/>
            <person name="Lang S."/>
            <person name="Linke B."/>
            <person name="McHardy A.C."/>
            <person name="Meyer F."/>
            <person name="Nechitaylo T."/>
            <person name="Puehler A."/>
            <person name="Regenhardt D."/>
            <person name="Rupp O."/>
            <person name="Sabirova J.S."/>
            <person name="Selbitschka W."/>
            <person name="Yakimov M.M."/>
            <person name="Timmis K.N."/>
            <person name="Vorhoelter F.-J."/>
            <person name="Weidner S."/>
            <person name="Kaiser O."/>
            <person name="Golyshin P.N."/>
        </authorList>
    </citation>
    <scope>NUCLEOTIDE SEQUENCE [LARGE SCALE GENOMIC DNA]</scope>
    <source>
        <strain evidence="2">ATCC 700651 / DSM 11573 / NCIMB 13689 / SK2</strain>
    </source>
</reference>
<dbReference type="InterPro" id="IPR021730">
    <property type="entry name" value="YdbH"/>
</dbReference>
<dbReference type="Pfam" id="PF11739">
    <property type="entry name" value="YdbH-like"/>
    <property type="match status" value="1"/>
</dbReference>
<dbReference type="STRING" id="393595.ABO_1823"/>
<accession>Q0VNH7</accession>
<evidence type="ECO:0000313" key="2">
    <source>
        <dbReference type="Proteomes" id="UP000008871"/>
    </source>
</evidence>
<dbReference type="HOGENOM" id="CLU_322305_0_0_6"/>
<dbReference type="KEGG" id="abo:ABO_1823"/>
<protein>
    <submittedName>
        <fullName evidence="1">Uncharacterized protein</fullName>
    </submittedName>
</protein>
<keyword evidence="2" id="KW-1185">Reference proteome</keyword>
<proteinExistence type="predicted"/>
<organism evidence="1 2">
    <name type="scientific">Alcanivorax borkumensis (strain ATCC 700651 / DSM 11573 / NCIMB 13689 / SK2)</name>
    <dbReference type="NCBI Taxonomy" id="393595"/>
    <lineage>
        <taxon>Bacteria</taxon>
        <taxon>Pseudomonadati</taxon>
        <taxon>Pseudomonadota</taxon>
        <taxon>Gammaproteobacteria</taxon>
        <taxon>Oceanospirillales</taxon>
        <taxon>Alcanivoracaceae</taxon>
        <taxon>Alcanivorax</taxon>
    </lineage>
</organism>
<dbReference type="RefSeq" id="WP_011589104.1">
    <property type="nucleotide sequence ID" value="NC_008260.1"/>
</dbReference>
<evidence type="ECO:0000313" key="1">
    <source>
        <dbReference type="EMBL" id="CAL17271.1"/>
    </source>
</evidence>